<reference evidence="1" key="1">
    <citation type="journal article" date="2021" name="Open Biol.">
        <title>Shared evolutionary footprints suggest mitochondrial oxidative damage underlies multiple complex I losses in fungi.</title>
        <authorList>
            <person name="Schikora-Tamarit M.A."/>
            <person name="Marcet-Houben M."/>
            <person name="Nosek J."/>
            <person name="Gabaldon T."/>
        </authorList>
    </citation>
    <scope>NUCLEOTIDE SEQUENCE</scope>
    <source>
        <strain evidence="1">CBS6075</strain>
    </source>
</reference>
<name>A0A9P8NX65_9ASCO</name>
<dbReference type="Proteomes" id="UP000769157">
    <property type="component" value="Unassembled WGS sequence"/>
</dbReference>
<evidence type="ECO:0000313" key="2">
    <source>
        <dbReference type="Proteomes" id="UP000769157"/>
    </source>
</evidence>
<keyword evidence="2" id="KW-1185">Reference proteome</keyword>
<dbReference type="EMBL" id="JAEUBE010000487">
    <property type="protein sequence ID" value="KAH3661217.1"/>
    <property type="molecule type" value="Genomic_DNA"/>
</dbReference>
<dbReference type="GeneID" id="70238588"/>
<dbReference type="RefSeq" id="XP_046058341.1">
    <property type="nucleotide sequence ID" value="XM_046207930.1"/>
</dbReference>
<sequence>MCKHGLQLVESRLSKTNRNISYHTGHNTSHRVVSFFAINNKTGHLVGLFENRTANRSRLVNLLSGNSRQQLHKLWILNRTVNLAFSNTRNKCNNLNIVNLFQKLLSNGPRSNTANRLSGRRSSSSRRSLHSVFRKIGEIRMRWSWENIHLSVIFWSLILVLHNHRNRSTQSLAKLRSRLNLNSVLFVSWSSQLGLARTSSRQLRLDVLLSKTHVWWYSVHNTSNRAAVRLTVGGHFENGSK</sequence>
<reference evidence="1" key="2">
    <citation type="submission" date="2021-01" db="EMBL/GenBank/DDBJ databases">
        <authorList>
            <person name="Schikora-Tamarit M.A."/>
        </authorList>
    </citation>
    <scope>NUCLEOTIDE SEQUENCE</scope>
    <source>
        <strain evidence="1">CBS6075</strain>
    </source>
</reference>
<comment type="caution">
    <text evidence="1">The sequence shown here is derived from an EMBL/GenBank/DDBJ whole genome shotgun (WGS) entry which is preliminary data.</text>
</comment>
<gene>
    <name evidence="1" type="ORF">OGAPHI_006624</name>
</gene>
<proteinExistence type="predicted"/>
<dbReference type="AlphaFoldDB" id="A0A9P8NX65"/>
<organism evidence="1 2">
    <name type="scientific">Ogataea philodendri</name>
    <dbReference type="NCBI Taxonomy" id="1378263"/>
    <lineage>
        <taxon>Eukaryota</taxon>
        <taxon>Fungi</taxon>
        <taxon>Dikarya</taxon>
        <taxon>Ascomycota</taxon>
        <taxon>Saccharomycotina</taxon>
        <taxon>Pichiomycetes</taxon>
        <taxon>Pichiales</taxon>
        <taxon>Pichiaceae</taxon>
        <taxon>Ogataea</taxon>
    </lineage>
</organism>
<accession>A0A9P8NX65</accession>
<protein>
    <submittedName>
        <fullName evidence="1">Uncharacterized protein</fullName>
    </submittedName>
</protein>
<evidence type="ECO:0000313" key="1">
    <source>
        <dbReference type="EMBL" id="KAH3661217.1"/>
    </source>
</evidence>